<evidence type="ECO:0000256" key="1">
    <source>
        <dbReference type="ARBA" id="ARBA00022729"/>
    </source>
</evidence>
<evidence type="ECO:0000313" key="4">
    <source>
        <dbReference type="Ensembl" id="ENSCCRP00020090614.1"/>
    </source>
</evidence>
<dbReference type="GO" id="GO:0006955">
    <property type="term" value="P:immune response"/>
    <property type="evidence" value="ECO:0007669"/>
    <property type="project" value="TreeGrafter"/>
</dbReference>
<dbReference type="Gene3D" id="2.60.40.10">
    <property type="entry name" value="Immunoglobulins"/>
    <property type="match status" value="1"/>
</dbReference>
<dbReference type="InterPro" id="IPR036179">
    <property type="entry name" value="Ig-like_dom_sf"/>
</dbReference>
<keyword evidence="1" id="KW-0732">Signal</keyword>
<dbReference type="InterPro" id="IPR050488">
    <property type="entry name" value="Ig_Fc_receptor"/>
</dbReference>
<accession>A0A8C2J9I8</accession>
<evidence type="ECO:0000256" key="2">
    <source>
        <dbReference type="ARBA" id="ARBA00023157"/>
    </source>
</evidence>
<reference evidence="4" key="1">
    <citation type="submission" date="2025-08" db="UniProtKB">
        <authorList>
            <consortium name="Ensembl"/>
        </authorList>
    </citation>
    <scope>IDENTIFICATION</scope>
</reference>
<proteinExistence type="predicted"/>
<evidence type="ECO:0000313" key="5">
    <source>
        <dbReference type="Proteomes" id="UP000694701"/>
    </source>
</evidence>
<dbReference type="PANTHER" id="PTHR11481">
    <property type="entry name" value="IMMUNOGLOBULIN FC RECEPTOR"/>
    <property type="match status" value="1"/>
</dbReference>
<dbReference type="GO" id="GO:0007166">
    <property type="term" value="P:cell surface receptor signaling pathway"/>
    <property type="evidence" value="ECO:0007669"/>
    <property type="project" value="TreeGrafter"/>
</dbReference>
<dbReference type="SMART" id="SM00409">
    <property type="entry name" value="IG"/>
    <property type="match status" value="1"/>
</dbReference>
<dbReference type="Ensembl" id="ENSCCRT00020099032.1">
    <property type="protein sequence ID" value="ENSCCRP00020090614.1"/>
    <property type="gene ID" value="ENSCCRG00020041520.1"/>
</dbReference>
<keyword evidence="2" id="KW-1015">Disulfide bond</keyword>
<evidence type="ECO:0000259" key="3">
    <source>
        <dbReference type="PROSITE" id="PS50835"/>
    </source>
</evidence>
<dbReference type="Proteomes" id="UP000694701">
    <property type="component" value="Unplaced"/>
</dbReference>
<dbReference type="Pfam" id="PF13895">
    <property type="entry name" value="Ig_2"/>
    <property type="match status" value="1"/>
</dbReference>
<dbReference type="SUPFAM" id="SSF48726">
    <property type="entry name" value="Immunoglobulin"/>
    <property type="match status" value="1"/>
</dbReference>
<dbReference type="GO" id="GO:0009897">
    <property type="term" value="C:external side of plasma membrane"/>
    <property type="evidence" value="ECO:0007669"/>
    <property type="project" value="TreeGrafter"/>
</dbReference>
<dbReference type="InterPro" id="IPR003599">
    <property type="entry name" value="Ig_sub"/>
</dbReference>
<dbReference type="CDD" id="cd00096">
    <property type="entry name" value="Ig"/>
    <property type="match status" value="1"/>
</dbReference>
<dbReference type="GO" id="GO:0004888">
    <property type="term" value="F:transmembrane signaling receptor activity"/>
    <property type="evidence" value="ECO:0007669"/>
    <property type="project" value="TreeGrafter"/>
</dbReference>
<dbReference type="InterPro" id="IPR007110">
    <property type="entry name" value="Ig-like_dom"/>
</dbReference>
<dbReference type="AlphaFoldDB" id="A0A8C2J9I8"/>
<sequence>HFVGCFCIHLFLQCESRYDDVLPYNMLNFRFTSRYTASLRVFRGETVTLTCHIQQTGVWQYSWYKDHKQDYIIGRDQNYKISSVDPSHSGVYSCRGAQTQAPTHTQMSDGDTLTVSGEALHFSLHHLKTNRLSR</sequence>
<dbReference type="PROSITE" id="PS50835">
    <property type="entry name" value="IG_LIKE"/>
    <property type="match status" value="1"/>
</dbReference>
<feature type="domain" description="Ig-like" evidence="3">
    <location>
        <begin position="23"/>
        <end position="114"/>
    </location>
</feature>
<protein>
    <recommendedName>
        <fullName evidence="3">Ig-like domain-containing protein</fullName>
    </recommendedName>
</protein>
<organism evidence="4 5">
    <name type="scientific">Cyprinus carpio</name>
    <name type="common">Common carp</name>
    <dbReference type="NCBI Taxonomy" id="7962"/>
    <lineage>
        <taxon>Eukaryota</taxon>
        <taxon>Metazoa</taxon>
        <taxon>Chordata</taxon>
        <taxon>Craniata</taxon>
        <taxon>Vertebrata</taxon>
        <taxon>Euteleostomi</taxon>
        <taxon>Actinopterygii</taxon>
        <taxon>Neopterygii</taxon>
        <taxon>Teleostei</taxon>
        <taxon>Ostariophysi</taxon>
        <taxon>Cypriniformes</taxon>
        <taxon>Cyprinidae</taxon>
        <taxon>Cyprininae</taxon>
        <taxon>Cyprinus</taxon>
    </lineage>
</organism>
<dbReference type="InterPro" id="IPR013783">
    <property type="entry name" value="Ig-like_fold"/>
</dbReference>
<dbReference type="PANTHER" id="PTHR11481:SF64">
    <property type="entry name" value="FC RECEPTOR-LIKE PROTEIN 4"/>
    <property type="match status" value="1"/>
</dbReference>
<name>A0A8C2J9I8_CYPCA</name>